<organism evidence="2 3">
    <name type="scientific">Thelonectria olida</name>
    <dbReference type="NCBI Taxonomy" id="1576542"/>
    <lineage>
        <taxon>Eukaryota</taxon>
        <taxon>Fungi</taxon>
        <taxon>Dikarya</taxon>
        <taxon>Ascomycota</taxon>
        <taxon>Pezizomycotina</taxon>
        <taxon>Sordariomycetes</taxon>
        <taxon>Hypocreomycetidae</taxon>
        <taxon>Hypocreales</taxon>
        <taxon>Nectriaceae</taxon>
        <taxon>Thelonectria</taxon>
    </lineage>
</organism>
<gene>
    <name evidence="2" type="ORF">B0T10DRAFT_219463</name>
</gene>
<sequence length="151" mass="16576">MEGEPPLSSGPVIIHVSVACCSMSAVAPSHTHHSHTFSTSRQSSTGLVDLGLPGTNCGRSVFLNCPFWFTLVSGVFVHFFCCFGVRTQKMGVACFFCVLVLGFLLRTDSSPHLRRFHGKTVSSFLACFFGFTAHKRKKRDGRALAIDYVLR</sequence>
<feature type="transmembrane region" description="Helical" evidence="1">
    <location>
        <begin position="113"/>
        <end position="133"/>
    </location>
</feature>
<evidence type="ECO:0000256" key="1">
    <source>
        <dbReference type="SAM" id="Phobius"/>
    </source>
</evidence>
<proteinExistence type="predicted"/>
<keyword evidence="1" id="KW-0472">Membrane</keyword>
<dbReference type="Proteomes" id="UP000777438">
    <property type="component" value="Unassembled WGS sequence"/>
</dbReference>
<feature type="transmembrane region" description="Helical" evidence="1">
    <location>
        <begin position="90"/>
        <end position="107"/>
    </location>
</feature>
<reference evidence="2 3" key="1">
    <citation type="journal article" date="2021" name="Nat. Commun.">
        <title>Genetic determinants of endophytism in the Arabidopsis root mycobiome.</title>
        <authorList>
            <person name="Mesny F."/>
            <person name="Miyauchi S."/>
            <person name="Thiergart T."/>
            <person name="Pickel B."/>
            <person name="Atanasova L."/>
            <person name="Karlsson M."/>
            <person name="Huettel B."/>
            <person name="Barry K.W."/>
            <person name="Haridas S."/>
            <person name="Chen C."/>
            <person name="Bauer D."/>
            <person name="Andreopoulos W."/>
            <person name="Pangilinan J."/>
            <person name="LaButti K."/>
            <person name="Riley R."/>
            <person name="Lipzen A."/>
            <person name="Clum A."/>
            <person name="Drula E."/>
            <person name="Henrissat B."/>
            <person name="Kohler A."/>
            <person name="Grigoriev I.V."/>
            <person name="Martin F.M."/>
            <person name="Hacquard S."/>
        </authorList>
    </citation>
    <scope>NUCLEOTIDE SEQUENCE [LARGE SCALE GENOMIC DNA]</scope>
    <source>
        <strain evidence="2 3">MPI-CAGE-CH-0241</strain>
    </source>
</reference>
<protein>
    <recommendedName>
        <fullName evidence="4">Transmembrane protein</fullName>
    </recommendedName>
</protein>
<evidence type="ECO:0008006" key="4">
    <source>
        <dbReference type="Google" id="ProtNLM"/>
    </source>
</evidence>
<dbReference type="AlphaFoldDB" id="A0A9P8WBI2"/>
<accession>A0A9P8WBI2</accession>
<feature type="transmembrane region" description="Helical" evidence="1">
    <location>
        <begin position="61"/>
        <end position="83"/>
    </location>
</feature>
<keyword evidence="1" id="KW-1133">Transmembrane helix</keyword>
<evidence type="ECO:0000313" key="3">
    <source>
        <dbReference type="Proteomes" id="UP000777438"/>
    </source>
</evidence>
<keyword evidence="1" id="KW-0812">Transmembrane</keyword>
<dbReference type="EMBL" id="JAGPYM010000004">
    <property type="protein sequence ID" value="KAH6895530.1"/>
    <property type="molecule type" value="Genomic_DNA"/>
</dbReference>
<keyword evidence="3" id="KW-1185">Reference proteome</keyword>
<evidence type="ECO:0000313" key="2">
    <source>
        <dbReference type="EMBL" id="KAH6895530.1"/>
    </source>
</evidence>
<name>A0A9P8WBI2_9HYPO</name>
<comment type="caution">
    <text evidence="2">The sequence shown here is derived from an EMBL/GenBank/DDBJ whole genome shotgun (WGS) entry which is preliminary data.</text>
</comment>